<dbReference type="Pfam" id="PF01656">
    <property type="entry name" value="CbiA"/>
    <property type="match status" value="1"/>
</dbReference>
<gene>
    <name evidence="4" type="ORF">EV659_10569</name>
</gene>
<evidence type="ECO:0000256" key="1">
    <source>
        <dbReference type="ARBA" id="ARBA00022741"/>
    </source>
</evidence>
<evidence type="ECO:0000313" key="4">
    <source>
        <dbReference type="EMBL" id="TCP34443.1"/>
    </source>
</evidence>
<dbReference type="InParanoid" id="A0A4R2PGF5"/>
<organism evidence="4 5">
    <name type="scientific">Rhodothalassium salexigens DSM 2132</name>
    <dbReference type="NCBI Taxonomy" id="1188247"/>
    <lineage>
        <taxon>Bacteria</taxon>
        <taxon>Pseudomonadati</taxon>
        <taxon>Pseudomonadota</taxon>
        <taxon>Alphaproteobacteria</taxon>
        <taxon>Rhodothalassiales</taxon>
        <taxon>Rhodothalassiaceae</taxon>
        <taxon>Rhodothalassium</taxon>
    </lineage>
</organism>
<dbReference type="PANTHER" id="PTHR43384">
    <property type="entry name" value="SEPTUM SITE-DETERMINING PROTEIN MIND HOMOLOG, CHLOROPLASTIC-RELATED"/>
    <property type="match status" value="1"/>
</dbReference>
<dbReference type="PIRSF" id="PIRSF003092">
    <property type="entry name" value="MinD"/>
    <property type="match status" value="1"/>
</dbReference>
<dbReference type="GO" id="GO:0009898">
    <property type="term" value="C:cytoplasmic side of plasma membrane"/>
    <property type="evidence" value="ECO:0007669"/>
    <property type="project" value="TreeGrafter"/>
</dbReference>
<evidence type="ECO:0000259" key="3">
    <source>
        <dbReference type="Pfam" id="PF01656"/>
    </source>
</evidence>
<dbReference type="InterPro" id="IPR025501">
    <property type="entry name" value="MinD_FleN"/>
</dbReference>
<proteinExistence type="predicted"/>
<sequence length="265" mass="28215">MTAVQQQLTPEKKLITVASGKGGVGKTWFSVTLTQALAEQSERVLLFDGDLGLANVDIQLGLMPRYDIGHIINGAQDIGSAVTPFNDGARAGNGGFDILAGKSGSGALGAMSRERLLSVRSQLIQAANQYDRVVLDMAAGVDNSVLVLSQHRGIILVVMTPDPTSLTDAYAFIKMLTMRLPDADIRIVVNAASSQKEGERMYEAIRRACQGFLKISPPLAGVVKFDNKVRDAIRHQTPILTRHPNSVGGASVVELARGLRSGVPA</sequence>
<keyword evidence="5" id="KW-1185">Reference proteome</keyword>
<dbReference type="OrthoDB" id="9816297at2"/>
<dbReference type="InterPro" id="IPR027417">
    <property type="entry name" value="P-loop_NTPase"/>
</dbReference>
<feature type="domain" description="CobQ/CobB/MinD/ParA nucleotide binding" evidence="3">
    <location>
        <begin position="15"/>
        <end position="238"/>
    </location>
</feature>
<keyword evidence="2" id="KW-0067">ATP-binding</keyword>
<reference evidence="4 5" key="1">
    <citation type="submission" date="2019-03" db="EMBL/GenBank/DDBJ databases">
        <title>Genomic Encyclopedia of Type Strains, Phase IV (KMG-IV): sequencing the most valuable type-strain genomes for metagenomic binning, comparative biology and taxonomic classification.</title>
        <authorList>
            <person name="Goeker M."/>
        </authorList>
    </citation>
    <scope>NUCLEOTIDE SEQUENCE [LARGE SCALE GENOMIC DNA]</scope>
    <source>
        <strain evidence="4 5">DSM 2132</strain>
    </source>
</reference>
<evidence type="ECO:0000313" key="5">
    <source>
        <dbReference type="Proteomes" id="UP000295399"/>
    </source>
</evidence>
<keyword evidence="1" id="KW-0547">Nucleotide-binding</keyword>
<dbReference type="EMBL" id="SLXO01000005">
    <property type="protein sequence ID" value="TCP34443.1"/>
    <property type="molecule type" value="Genomic_DNA"/>
</dbReference>
<dbReference type="InterPro" id="IPR050625">
    <property type="entry name" value="ParA/MinD_ATPase"/>
</dbReference>
<keyword evidence="4" id="KW-0969">Cilium</keyword>
<dbReference type="Gene3D" id="3.40.50.300">
    <property type="entry name" value="P-loop containing nucleotide triphosphate hydrolases"/>
    <property type="match status" value="1"/>
</dbReference>
<dbReference type="GO" id="GO:0051782">
    <property type="term" value="P:negative regulation of cell division"/>
    <property type="evidence" value="ECO:0007669"/>
    <property type="project" value="TreeGrafter"/>
</dbReference>
<dbReference type="PANTHER" id="PTHR43384:SF4">
    <property type="entry name" value="CELLULOSE BIOSYNTHESIS PROTEIN BCSQ-RELATED"/>
    <property type="match status" value="1"/>
</dbReference>
<dbReference type="SUPFAM" id="SSF52540">
    <property type="entry name" value="P-loop containing nucleoside triphosphate hydrolases"/>
    <property type="match status" value="1"/>
</dbReference>
<dbReference type="InterPro" id="IPR002586">
    <property type="entry name" value="CobQ/CobB/MinD/ParA_Nub-bd_dom"/>
</dbReference>
<dbReference type="GO" id="GO:0016887">
    <property type="term" value="F:ATP hydrolysis activity"/>
    <property type="evidence" value="ECO:0007669"/>
    <property type="project" value="TreeGrafter"/>
</dbReference>
<dbReference type="RefSeq" id="WP_132708378.1">
    <property type="nucleotide sequence ID" value="NZ_JACIGF010000005.1"/>
</dbReference>
<protein>
    <submittedName>
        <fullName evidence="4">Flagellar biosynthesis protein FlhG</fullName>
    </submittedName>
</protein>
<dbReference type="Proteomes" id="UP000295399">
    <property type="component" value="Unassembled WGS sequence"/>
</dbReference>
<keyword evidence="4" id="KW-0282">Flagellum</keyword>
<dbReference type="AlphaFoldDB" id="A0A4R2PGF5"/>
<dbReference type="GO" id="GO:0005829">
    <property type="term" value="C:cytosol"/>
    <property type="evidence" value="ECO:0007669"/>
    <property type="project" value="TreeGrafter"/>
</dbReference>
<accession>A0A4R2PGF5</accession>
<comment type="caution">
    <text evidence="4">The sequence shown here is derived from an EMBL/GenBank/DDBJ whole genome shotgun (WGS) entry which is preliminary data.</text>
</comment>
<dbReference type="GO" id="GO:0005524">
    <property type="term" value="F:ATP binding"/>
    <property type="evidence" value="ECO:0007669"/>
    <property type="project" value="UniProtKB-KW"/>
</dbReference>
<keyword evidence="4" id="KW-0966">Cell projection</keyword>
<dbReference type="FunCoup" id="A0A4R2PGF5">
    <property type="interactions" value="517"/>
</dbReference>
<evidence type="ECO:0000256" key="2">
    <source>
        <dbReference type="ARBA" id="ARBA00022840"/>
    </source>
</evidence>
<name>A0A4R2PGF5_RHOSA</name>